<evidence type="ECO:0000313" key="1">
    <source>
        <dbReference type="EMBL" id="ROQ90656.1"/>
    </source>
</evidence>
<protein>
    <submittedName>
        <fullName evidence="1">Uncharacterized protein</fullName>
    </submittedName>
</protein>
<dbReference type="RefSeq" id="WP_148045759.1">
    <property type="nucleotide sequence ID" value="NZ_RJVA01000014.1"/>
</dbReference>
<proteinExistence type="predicted"/>
<gene>
    <name evidence="1" type="ORF">EDC27_2537</name>
</gene>
<accession>A0A3N1UU61</accession>
<dbReference type="EMBL" id="RJVA01000014">
    <property type="protein sequence ID" value="ROQ90656.1"/>
    <property type="molecule type" value="Genomic_DNA"/>
</dbReference>
<dbReference type="Proteomes" id="UP000276223">
    <property type="component" value="Unassembled WGS sequence"/>
</dbReference>
<evidence type="ECO:0000313" key="2">
    <source>
        <dbReference type="Proteomes" id="UP000276223"/>
    </source>
</evidence>
<reference evidence="1 2" key="1">
    <citation type="submission" date="2018-11" db="EMBL/GenBank/DDBJ databases">
        <title>Genomic Encyclopedia of Type Strains, Phase IV (KMG-IV): sequencing the most valuable type-strain genomes for metagenomic binning, comparative biology and taxonomic classification.</title>
        <authorList>
            <person name="Goeker M."/>
        </authorList>
    </citation>
    <scope>NUCLEOTIDE SEQUENCE [LARGE SCALE GENOMIC DNA]</scope>
    <source>
        <strain evidence="1 2">DSM 22027</strain>
    </source>
</reference>
<sequence>MLNRKSKGADVPVFRIHEKVRCETVPPAFPEPVFNGLTIPLEKGRLMKVISLEEERQRRTQARERALYQAIEQEQRHFHATWENLQKLPPQRIVQIFQKSVKYGLLNLQDLHRRFD</sequence>
<keyword evidence="2" id="KW-1185">Reference proteome</keyword>
<name>A0A3N1UU61_9BACT</name>
<organism evidence="1 2">
    <name type="scientific">Desulfosoma caldarium</name>
    <dbReference type="NCBI Taxonomy" id="610254"/>
    <lineage>
        <taxon>Bacteria</taxon>
        <taxon>Pseudomonadati</taxon>
        <taxon>Thermodesulfobacteriota</taxon>
        <taxon>Syntrophobacteria</taxon>
        <taxon>Syntrophobacterales</taxon>
        <taxon>Syntrophobacteraceae</taxon>
        <taxon>Desulfosoma</taxon>
    </lineage>
</organism>
<dbReference type="AlphaFoldDB" id="A0A3N1UU61"/>
<comment type="caution">
    <text evidence="1">The sequence shown here is derived from an EMBL/GenBank/DDBJ whole genome shotgun (WGS) entry which is preliminary data.</text>
</comment>
<dbReference type="OrthoDB" id="9976821at2"/>